<comment type="subcellular location">
    <subcellularLocation>
        <location evidence="1 9">Cell membrane</location>
        <topology evidence="1 9">Multi-pass membrane protein</topology>
    </subcellularLocation>
</comment>
<dbReference type="Pfam" id="PF12911">
    <property type="entry name" value="OppC_N"/>
    <property type="match status" value="1"/>
</dbReference>
<comment type="caution">
    <text evidence="11">The sequence shown here is derived from an EMBL/GenBank/DDBJ whole genome shotgun (WGS) entry which is preliminary data.</text>
</comment>
<name>A0A2W7IJ70_9PROT</name>
<keyword evidence="2 9" id="KW-0813">Transport</keyword>
<gene>
    <name evidence="11" type="ORF">C8P66_12957</name>
</gene>
<dbReference type="InterPro" id="IPR050366">
    <property type="entry name" value="BP-dependent_transpt_permease"/>
</dbReference>
<dbReference type="Gene3D" id="1.10.3720.10">
    <property type="entry name" value="MetI-like"/>
    <property type="match status" value="1"/>
</dbReference>
<dbReference type="InterPro" id="IPR025966">
    <property type="entry name" value="OppC_N"/>
</dbReference>
<dbReference type="PROSITE" id="PS50928">
    <property type="entry name" value="ABC_TM1"/>
    <property type="match status" value="1"/>
</dbReference>
<feature type="transmembrane region" description="Helical" evidence="9">
    <location>
        <begin position="25"/>
        <end position="46"/>
    </location>
</feature>
<dbReference type="RefSeq" id="WP_111400086.1">
    <property type="nucleotide sequence ID" value="NZ_QKYU01000029.1"/>
</dbReference>
<evidence type="ECO:0000256" key="2">
    <source>
        <dbReference type="ARBA" id="ARBA00022448"/>
    </source>
</evidence>
<dbReference type="CDD" id="cd06261">
    <property type="entry name" value="TM_PBP2"/>
    <property type="match status" value="1"/>
</dbReference>
<dbReference type="Proteomes" id="UP000249688">
    <property type="component" value="Unassembled WGS sequence"/>
</dbReference>
<dbReference type="EMBL" id="QKYU01000029">
    <property type="protein sequence ID" value="PZW39387.1"/>
    <property type="molecule type" value="Genomic_DNA"/>
</dbReference>
<keyword evidence="12" id="KW-1185">Reference proteome</keyword>
<reference evidence="11 12" key="1">
    <citation type="submission" date="2018-06" db="EMBL/GenBank/DDBJ databases">
        <title>Genomic Encyclopedia of Archaeal and Bacterial Type Strains, Phase II (KMG-II): from individual species to whole genera.</title>
        <authorList>
            <person name="Goeker M."/>
        </authorList>
    </citation>
    <scope>NUCLEOTIDE SEQUENCE [LARGE SCALE GENOMIC DNA]</scope>
    <source>
        <strain evidence="11 12">DSM 24525</strain>
    </source>
</reference>
<sequence length="294" mass="31391">MSAAEAGALSPLGLGLERFRANRTALLAAAVILLFVLAALSAPWIAPHDPADADLFRRLQPPAWLEGGEWGFPLGCDSLGRDILSRLLFGARVSLLVAAIVICIAAVIGTLAGLAAGYLRGWTDTLIGRLVDTLLGFPYLVFAIGLMAMMGPGLHNIILVLVYKEWVFSCRVVRGETLAAREQDYVEAARALGAGPGHIMLREILPNVLSPVLVVATFRMAYVIIMEASLSFLGLGVQPPTPSWGSMVADGRDFLVDAWWVSTLPGLAILMLVLAINLASQGLRDAFDPRLHSA</sequence>
<dbReference type="Pfam" id="PF00528">
    <property type="entry name" value="BPD_transp_1"/>
    <property type="match status" value="1"/>
</dbReference>
<organism evidence="11 12">
    <name type="scientific">Humitalea rosea</name>
    <dbReference type="NCBI Taxonomy" id="990373"/>
    <lineage>
        <taxon>Bacteria</taxon>
        <taxon>Pseudomonadati</taxon>
        <taxon>Pseudomonadota</taxon>
        <taxon>Alphaproteobacteria</taxon>
        <taxon>Acetobacterales</taxon>
        <taxon>Roseomonadaceae</taxon>
        <taxon>Humitalea</taxon>
    </lineage>
</organism>
<feature type="domain" description="ABC transmembrane type-1" evidence="10">
    <location>
        <begin position="91"/>
        <end position="280"/>
    </location>
</feature>
<accession>A0A2W7IJ70</accession>
<evidence type="ECO:0000313" key="12">
    <source>
        <dbReference type="Proteomes" id="UP000249688"/>
    </source>
</evidence>
<dbReference type="GO" id="GO:0015031">
    <property type="term" value="P:protein transport"/>
    <property type="evidence" value="ECO:0007669"/>
    <property type="project" value="UniProtKB-KW"/>
</dbReference>
<evidence type="ECO:0000256" key="3">
    <source>
        <dbReference type="ARBA" id="ARBA00022475"/>
    </source>
</evidence>
<evidence type="ECO:0000259" key="10">
    <source>
        <dbReference type="PROSITE" id="PS50928"/>
    </source>
</evidence>
<keyword evidence="4 9" id="KW-0812">Transmembrane</keyword>
<keyword evidence="7 9" id="KW-1133">Transmembrane helix</keyword>
<evidence type="ECO:0000256" key="1">
    <source>
        <dbReference type="ARBA" id="ARBA00004651"/>
    </source>
</evidence>
<protein>
    <submittedName>
        <fullName evidence="11">Peptide/nickel transport system permease protein</fullName>
    </submittedName>
</protein>
<dbReference type="SUPFAM" id="SSF161098">
    <property type="entry name" value="MetI-like"/>
    <property type="match status" value="1"/>
</dbReference>
<dbReference type="InterPro" id="IPR035906">
    <property type="entry name" value="MetI-like_sf"/>
</dbReference>
<dbReference type="OrthoDB" id="9766870at2"/>
<proteinExistence type="inferred from homology"/>
<dbReference type="InterPro" id="IPR000515">
    <property type="entry name" value="MetI-like"/>
</dbReference>
<keyword evidence="3" id="KW-1003">Cell membrane</keyword>
<comment type="similarity">
    <text evidence="9">Belongs to the binding-protein-dependent transport system permease family.</text>
</comment>
<keyword evidence="5" id="KW-0571">Peptide transport</keyword>
<dbReference type="AlphaFoldDB" id="A0A2W7IJ70"/>
<evidence type="ECO:0000256" key="9">
    <source>
        <dbReference type="RuleBase" id="RU363032"/>
    </source>
</evidence>
<feature type="transmembrane region" description="Helical" evidence="9">
    <location>
        <begin position="95"/>
        <end position="119"/>
    </location>
</feature>
<dbReference type="GO" id="GO:0005886">
    <property type="term" value="C:plasma membrane"/>
    <property type="evidence" value="ECO:0007669"/>
    <property type="project" value="UniProtKB-SubCell"/>
</dbReference>
<evidence type="ECO:0000256" key="5">
    <source>
        <dbReference type="ARBA" id="ARBA00022856"/>
    </source>
</evidence>
<keyword evidence="6" id="KW-0653">Protein transport</keyword>
<dbReference type="GO" id="GO:0055085">
    <property type="term" value="P:transmembrane transport"/>
    <property type="evidence" value="ECO:0007669"/>
    <property type="project" value="InterPro"/>
</dbReference>
<evidence type="ECO:0000256" key="4">
    <source>
        <dbReference type="ARBA" id="ARBA00022692"/>
    </source>
</evidence>
<dbReference type="GO" id="GO:0015833">
    <property type="term" value="P:peptide transport"/>
    <property type="evidence" value="ECO:0007669"/>
    <property type="project" value="UniProtKB-KW"/>
</dbReference>
<evidence type="ECO:0000313" key="11">
    <source>
        <dbReference type="EMBL" id="PZW39387.1"/>
    </source>
</evidence>
<dbReference type="PANTHER" id="PTHR43386">
    <property type="entry name" value="OLIGOPEPTIDE TRANSPORT SYSTEM PERMEASE PROTEIN APPC"/>
    <property type="match status" value="1"/>
</dbReference>
<feature type="transmembrane region" description="Helical" evidence="9">
    <location>
        <begin position="258"/>
        <end position="280"/>
    </location>
</feature>
<keyword evidence="8 9" id="KW-0472">Membrane</keyword>
<feature type="transmembrane region" description="Helical" evidence="9">
    <location>
        <begin position="208"/>
        <end position="238"/>
    </location>
</feature>
<evidence type="ECO:0000256" key="6">
    <source>
        <dbReference type="ARBA" id="ARBA00022927"/>
    </source>
</evidence>
<evidence type="ECO:0000256" key="7">
    <source>
        <dbReference type="ARBA" id="ARBA00022989"/>
    </source>
</evidence>
<dbReference type="PANTHER" id="PTHR43386:SF1">
    <property type="entry name" value="D,D-DIPEPTIDE TRANSPORT SYSTEM PERMEASE PROTEIN DDPC-RELATED"/>
    <property type="match status" value="1"/>
</dbReference>
<evidence type="ECO:0000256" key="8">
    <source>
        <dbReference type="ARBA" id="ARBA00023136"/>
    </source>
</evidence>